<comment type="caution">
    <text evidence="1">The sequence shown here is derived from an EMBL/GenBank/DDBJ whole genome shotgun (WGS) entry which is preliminary data.</text>
</comment>
<protein>
    <submittedName>
        <fullName evidence="1">Uncharacterized protein</fullName>
    </submittedName>
</protein>
<dbReference type="Proteomes" id="UP000321113">
    <property type="component" value="Unassembled WGS sequence"/>
</dbReference>
<evidence type="ECO:0000313" key="2">
    <source>
        <dbReference type="Proteomes" id="UP000321113"/>
    </source>
</evidence>
<accession>A0A511QV38</accession>
<proteinExistence type="predicted"/>
<dbReference type="EMBL" id="BJXK01000019">
    <property type="protein sequence ID" value="GEM81231.1"/>
    <property type="molecule type" value="Genomic_DNA"/>
</dbReference>
<reference evidence="1 2" key="1">
    <citation type="submission" date="2019-07" db="EMBL/GenBank/DDBJ databases">
        <title>Whole genome shotgun sequence of Vibrio superstes NBRC 103154.</title>
        <authorList>
            <person name="Hosoyama A."/>
            <person name="Uohara A."/>
            <person name="Ohji S."/>
            <person name="Ichikawa N."/>
        </authorList>
    </citation>
    <scope>NUCLEOTIDE SEQUENCE [LARGE SCALE GENOMIC DNA]</scope>
    <source>
        <strain evidence="1 2">NBRC 103154</strain>
    </source>
</reference>
<dbReference type="AlphaFoldDB" id="A0A511QV38"/>
<gene>
    <name evidence="1" type="ORF">VSU01S_34760</name>
</gene>
<name>A0A511QV38_9VIBR</name>
<sequence>MSVFGSNFHSGCKAALSSSSDYFGNNSPSTSFLSDYSECDIAQKNVTTSNWGNAFFNLDQ</sequence>
<evidence type="ECO:0000313" key="1">
    <source>
        <dbReference type="EMBL" id="GEM81231.1"/>
    </source>
</evidence>
<organism evidence="1 2">
    <name type="scientific">Vibrio superstes NBRC 103154</name>
    <dbReference type="NCBI Taxonomy" id="1219062"/>
    <lineage>
        <taxon>Bacteria</taxon>
        <taxon>Pseudomonadati</taxon>
        <taxon>Pseudomonadota</taxon>
        <taxon>Gammaproteobacteria</taxon>
        <taxon>Vibrionales</taxon>
        <taxon>Vibrionaceae</taxon>
        <taxon>Vibrio</taxon>
    </lineage>
</organism>
<keyword evidence="2" id="KW-1185">Reference proteome</keyword>